<evidence type="ECO:0000256" key="3">
    <source>
        <dbReference type="ARBA" id="ARBA00022705"/>
    </source>
</evidence>
<dbReference type="Pfam" id="PF22912">
    <property type="entry name" value="zf-DPOE"/>
    <property type="match status" value="1"/>
</dbReference>
<comment type="similarity">
    <text evidence="6">Belongs to the DNA polymerase type-B family.</text>
</comment>
<dbReference type="EMBL" id="CAJNJQ010002479">
    <property type="protein sequence ID" value="CAE7177063.1"/>
    <property type="molecule type" value="Genomic_DNA"/>
</dbReference>
<dbReference type="PANTHER" id="PTHR10670">
    <property type="entry name" value="DNA POLYMERASE EPSILON CATALYTIC SUBUNIT A"/>
    <property type="match status" value="1"/>
</dbReference>
<dbReference type="InterPro" id="IPR029703">
    <property type="entry name" value="POL2"/>
</dbReference>
<comment type="cofactor">
    <cofactor evidence="6">
        <name>[4Fe-4S] cluster</name>
        <dbReference type="ChEBI" id="CHEBI:49883"/>
    </cofactor>
</comment>
<dbReference type="GO" id="GO:0008622">
    <property type="term" value="C:epsilon DNA polymerase complex"/>
    <property type="evidence" value="ECO:0007669"/>
    <property type="project" value="InterPro"/>
</dbReference>
<dbReference type="GO" id="GO:0008270">
    <property type="term" value="F:zinc ion binding"/>
    <property type="evidence" value="ECO:0007669"/>
    <property type="project" value="UniProtKB-KW"/>
</dbReference>
<evidence type="ECO:0000256" key="4">
    <source>
        <dbReference type="ARBA" id="ARBA00022932"/>
    </source>
</evidence>
<reference evidence="8" key="1">
    <citation type="submission" date="2021-01" db="EMBL/GenBank/DDBJ databases">
        <authorList>
            <person name="Kaushik A."/>
        </authorList>
    </citation>
    <scope>NUCLEOTIDE SEQUENCE</scope>
    <source>
        <strain evidence="8">AG5</strain>
    </source>
</reference>
<evidence type="ECO:0000313" key="8">
    <source>
        <dbReference type="EMBL" id="CAE7177063.1"/>
    </source>
</evidence>
<evidence type="ECO:0000259" key="7">
    <source>
        <dbReference type="Pfam" id="PF22912"/>
    </source>
</evidence>
<comment type="caution">
    <text evidence="8">The sequence shown here is derived from an EMBL/GenBank/DDBJ whole genome shotgun (WGS) entry which is preliminary data.</text>
</comment>
<dbReference type="GO" id="GO:0006272">
    <property type="term" value="P:leading strand elongation"/>
    <property type="evidence" value="ECO:0007669"/>
    <property type="project" value="TreeGrafter"/>
</dbReference>
<protein>
    <recommendedName>
        <fullName evidence="6">DNA polymerase epsilon catalytic subunit</fullName>
        <ecNumber evidence="6">2.7.7.7</ecNumber>
    </recommendedName>
</protein>
<dbReference type="InterPro" id="IPR054475">
    <property type="entry name" value="Znf-DPOE"/>
</dbReference>
<keyword evidence="4 6" id="KW-0239">DNA-directed DNA polymerase</keyword>
<dbReference type="EC" id="2.7.7.7" evidence="6"/>
<evidence type="ECO:0000256" key="6">
    <source>
        <dbReference type="RuleBase" id="RU365029"/>
    </source>
</evidence>
<proteinExistence type="inferred from homology"/>
<dbReference type="GO" id="GO:0000278">
    <property type="term" value="P:mitotic cell cycle"/>
    <property type="evidence" value="ECO:0007669"/>
    <property type="project" value="TreeGrafter"/>
</dbReference>
<organism evidence="8 9">
    <name type="scientific">Rhizoctonia solani</name>
    <dbReference type="NCBI Taxonomy" id="456999"/>
    <lineage>
        <taxon>Eukaryota</taxon>
        <taxon>Fungi</taxon>
        <taxon>Dikarya</taxon>
        <taxon>Basidiomycota</taxon>
        <taxon>Agaricomycotina</taxon>
        <taxon>Agaricomycetes</taxon>
        <taxon>Cantharellales</taxon>
        <taxon>Ceratobasidiaceae</taxon>
        <taxon>Rhizoctonia</taxon>
    </lineage>
</organism>
<keyword evidence="6" id="KW-0862">Zinc</keyword>
<keyword evidence="6" id="KW-0479">Metal-binding</keyword>
<keyword evidence="6" id="KW-0539">Nucleus</keyword>
<gene>
    <name evidence="8" type="ORF">RDB_LOCUS112923</name>
</gene>
<keyword evidence="6" id="KW-0411">Iron-sulfur</keyword>
<keyword evidence="6" id="KW-0863">Zinc-finger</keyword>
<dbReference type="GO" id="GO:0045004">
    <property type="term" value="P:DNA replication proofreading"/>
    <property type="evidence" value="ECO:0007669"/>
    <property type="project" value="TreeGrafter"/>
</dbReference>
<sequence length="302" mass="34346">MSWNIESFFPPAVRSAFRQDLRRIIIELYTEHQANADADRAPLRVVDNLTQDGSAVPQDEVQQKTNEAVTKYLETRLTRRLLGRVAKILGLQKQAYTEEEMPAEWLSPLLPGSYRTMATPVIEYVKAMCACLTLIRTHSNEVGILRRNLLELVGVREFASEAQWTDPSARCRVPHVVCRNCTHVRDLDLCRDPDLLERVPSRSRTGATETRWNCPSCNSAYDRRAIESTLIDNIRSLVAAHQAQDLKCIKCKQIRVDDMSPHCKCAGAWQLTVGRAEALRRIRVLVNVATFHSLPFLKVKHS</sequence>
<dbReference type="GO" id="GO:0003677">
    <property type="term" value="F:DNA binding"/>
    <property type="evidence" value="ECO:0007669"/>
    <property type="project" value="UniProtKB-KW"/>
</dbReference>
<comment type="subcellular location">
    <subcellularLocation>
        <location evidence="6">Nucleus</location>
    </subcellularLocation>
</comment>
<keyword evidence="6" id="KW-0004">4Fe-4S</keyword>
<name>A0A8H3E5E2_9AGAM</name>
<dbReference type="GO" id="GO:0008310">
    <property type="term" value="F:single-stranded DNA 3'-5' DNA exonuclease activity"/>
    <property type="evidence" value="ECO:0007669"/>
    <property type="project" value="TreeGrafter"/>
</dbReference>
<accession>A0A8H3E5E2</accession>
<dbReference type="Proteomes" id="UP000663827">
    <property type="component" value="Unassembled WGS sequence"/>
</dbReference>
<dbReference type="GO" id="GO:0051539">
    <property type="term" value="F:4 iron, 4 sulfur cluster binding"/>
    <property type="evidence" value="ECO:0007669"/>
    <property type="project" value="UniProtKB-KW"/>
</dbReference>
<keyword evidence="5 6" id="KW-0238">DNA-binding</keyword>
<keyword evidence="3 6" id="KW-0235">DNA replication</keyword>
<dbReference type="Pfam" id="PF23250">
    <property type="entry name" value="zf_DPOE_2"/>
    <property type="match status" value="1"/>
</dbReference>
<keyword evidence="2 6" id="KW-0548">Nucleotidyltransferase</keyword>
<evidence type="ECO:0000256" key="5">
    <source>
        <dbReference type="ARBA" id="ARBA00023125"/>
    </source>
</evidence>
<keyword evidence="6" id="KW-0408">Iron</keyword>
<dbReference type="PANTHER" id="PTHR10670:SF0">
    <property type="entry name" value="DNA POLYMERASE EPSILON CATALYTIC SUBUNIT A"/>
    <property type="match status" value="1"/>
</dbReference>
<evidence type="ECO:0000313" key="9">
    <source>
        <dbReference type="Proteomes" id="UP000663827"/>
    </source>
</evidence>
<evidence type="ECO:0000256" key="1">
    <source>
        <dbReference type="ARBA" id="ARBA00022679"/>
    </source>
</evidence>
<dbReference type="GO" id="GO:0006297">
    <property type="term" value="P:nucleotide-excision repair, DNA gap filling"/>
    <property type="evidence" value="ECO:0007669"/>
    <property type="project" value="TreeGrafter"/>
</dbReference>
<comment type="catalytic activity">
    <reaction evidence="6">
        <text>DNA(n) + a 2'-deoxyribonucleoside 5'-triphosphate = DNA(n+1) + diphosphate</text>
        <dbReference type="Rhea" id="RHEA:22508"/>
        <dbReference type="Rhea" id="RHEA-COMP:17339"/>
        <dbReference type="Rhea" id="RHEA-COMP:17340"/>
        <dbReference type="ChEBI" id="CHEBI:33019"/>
        <dbReference type="ChEBI" id="CHEBI:61560"/>
        <dbReference type="ChEBI" id="CHEBI:173112"/>
        <dbReference type="EC" id="2.7.7.7"/>
    </reaction>
</comment>
<comment type="function">
    <text evidence="6">DNA polymerase II participates in chromosomal DNA replication.</text>
</comment>
<keyword evidence="1 6" id="KW-0808">Transferase</keyword>
<evidence type="ECO:0000256" key="2">
    <source>
        <dbReference type="ARBA" id="ARBA00022695"/>
    </source>
</evidence>
<dbReference type="AlphaFoldDB" id="A0A8H3E5E2"/>
<dbReference type="GO" id="GO:0003887">
    <property type="term" value="F:DNA-directed DNA polymerase activity"/>
    <property type="evidence" value="ECO:0007669"/>
    <property type="project" value="UniProtKB-KW"/>
</dbReference>
<feature type="domain" description="DNA polymerase-epsilon zinc finger" evidence="7">
    <location>
        <begin position="242"/>
        <end position="298"/>
    </location>
</feature>
<dbReference type="GO" id="GO:0006287">
    <property type="term" value="P:base-excision repair, gap-filling"/>
    <property type="evidence" value="ECO:0007669"/>
    <property type="project" value="TreeGrafter"/>
</dbReference>